<evidence type="ECO:0000256" key="1">
    <source>
        <dbReference type="SAM" id="Coils"/>
    </source>
</evidence>
<organism evidence="3 4">
    <name type="scientific">Rheinheimera maricola</name>
    <dbReference type="NCBI Taxonomy" id="2793282"/>
    <lineage>
        <taxon>Bacteria</taxon>
        <taxon>Pseudomonadati</taxon>
        <taxon>Pseudomonadota</taxon>
        <taxon>Gammaproteobacteria</taxon>
        <taxon>Chromatiales</taxon>
        <taxon>Chromatiaceae</taxon>
        <taxon>Rheinheimera</taxon>
    </lineage>
</organism>
<dbReference type="PANTHER" id="PTHR32114:SF2">
    <property type="entry name" value="ABC TRANSPORTER ABCH.3"/>
    <property type="match status" value="1"/>
</dbReference>
<dbReference type="Pfam" id="PF13558">
    <property type="entry name" value="SbcC_Walker_B"/>
    <property type="match status" value="1"/>
</dbReference>
<protein>
    <submittedName>
        <fullName evidence="3">AAA family ATPase</fullName>
    </submittedName>
</protein>
<dbReference type="EMBL" id="JAERPS020000006">
    <property type="protein sequence ID" value="MBZ9613130.1"/>
    <property type="molecule type" value="Genomic_DNA"/>
</dbReference>
<reference evidence="3 4" key="1">
    <citation type="submission" date="2021-08" db="EMBL/GenBank/DDBJ databases">
        <title>Rheinheimera aquimaris sp. nov., isolated from seawater of the East Sea in Korea.</title>
        <authorList>
            <person name="Kim K.H."/>
            <person name="Wenting R."/>
            <person name="Kim K.R."/>
            <person name="Jeon C.O."/>
        </authorList>
    </citation>
    <scope>NUCLEOTIDE SEQUENCE [LARGE SCALE GENOMIC DNA]</scope>
    <source>
        <strain evidence="3 4">MA-13</strain>
    </source>
</reference>
<name>A0ABS7XD85_9GAMM</name>
<feature type="coiled-coil region" evidence="1">
    <location>
        <begin position="729"/>
        <end position="808"/>
    </location>
</feature>
<evidence type="ECO:0000259" key="2">
    <source>
        <dbReference type="Pfam" id="PF13476"/>
    </source>
</evidence>
<dbReference type="Pfam" id="PF13476">
    <property type="entry name" value="AAA_23"/>
    <property type="match status" value="1"/>
</dbReference>
<dbReference type="Gene3D" id="3.40.50.300">
    <property type="entry name" value="P-loop containing nucleotide triphosphate hydrolases"/>
    <property type="match status" value="2"/>
</dbReference>
<evidence type="ECO:0000313" key="3">
    <source>
        <dbReference type="EMBL" id="MBZ9613130.1"/>
    </source>
</evidence>
<accession>A0ABS7XD85</accession>
<dbReference type="Proteomes" id="UP000663814">
    <property type="component" value="Unassembled WGS sequence"/>
</dbReference>
<proteinExistence type="predicted"/>
<gene>
    <name evidence="3" type="ORF">I4W93_016190</name>
</gene>
<dbReference type="RefSeq" id="WP_205311836.1">
    <property type="nucleotide sequence ID" value="NZ_JAERPS020000006.1"/>
</dbReference>
<keyword evidence="1" id="KW-0175">Coiled coil</keyword>
<dbReference type="SUPFAM" id="SSF52540">
    <property type="entry name" value="P-loop containing nucleoside triphosphate hydrolases"/>
    <property type="match status" value="2"/>
</dbReference>
<sequence>MKVLSVRLQNLNSLRGEWLIDFRQPPFSQSNIFAITGPTGAGKTTILDAICLALYHQTPRLKTSPTSNELMTRHTSECLAEVEFEVAGVGYRAFWSQRRARGQSDGNLQPAKVELAKLDGTILTDKTSDKLRLVSEITGLDFGRFTKSMLLAQGGFAAFLNADANERAELLEELTGTDIYGRISQQVFNDCRALKSQLELLQAKAGAVELLSSEQQLALSDELAELKQHLSRQQQAVLKQRQTLNWREQLNSAEREVAQAEQELAQATAATAAQRPELLRLQSHLPASKLAPLYTTLHIQRQQQQQCQQEQVKLQQLLADGQQQQGRLLWQGMQYITRQQQQGQEKAQRLSVQQQQLAQQLASLSSQQTELTNQLSQLDGALAEAKPESLRQQQQQQRERIYQLQQLQQQLQLQQKQQQQHDVVVQQINELQQKHKPLDAELAQLRQRYKELSEQVKDKKLLLAQQLVIMQLSEHRSRLQPGHACPLCGATEHPAVESYQQLHSSDTEQQLAAKEAELLSVQQQGEAINKRDAGLQAELRQLHLQQAQLAAGLAELSDSIGQQSTPDGASSVATEIAALVQALDQTGQRLSQLEQWQQQRQHGKDKQQQIAAAQTGNQHQQQLLQQQSARLAEQQAELAVQLGHWQQQWQAMQQDVPAQQVESTDLASISAALQQLLQQLQQWQGQQQVLVRQQQQIRTDSEHSLEQWQQALSDSSFADEAAFHAALLSDAECNALQQLEQRLQQAEIAARRMLAEWQQRAQLLAQQQLSAMPVTELNTQLQQLEQQVQQLTERLGQLQQRLSSDAARRDGQQQLLQDIATRQQQYECWQRLNSLVGSADGARYRRFAQSLTLQQLIVLANRQLAVLHNRYQLARHNDAELELRVLDTWQADSERDTKTLSGGESFLVSLALALALSDLASNKTRIDSLFLDEGFGTLDADTLDSALSALDNLNASGKMIGIISHVEALKERIAVQVKVDKQQGLGFSQISVVS</sequence>
<keyword evidence="4" id="KW-1185">Reference proteome</keyword>
<dbReference type="PANTHER" id="PTHR32114">
    <property type="entry name" value="ABC TRANSPORTER ABCH.3"/>
    <property type="match status" value="1"/>
</dbReference>
<dbReference type="NCBIfam" id="NF007600">
    <property type="entry name" value="PRK10246.1"/>
    <property type="match status" value="1"/>
</dbReference>
<feature type="domain" description="Rad50/SbcC-type AAA" evidence="2">
    <location>
        <begin position="5"/>
        <end position="264"/>
    </location>
</feature>
<feature type="coiled-coil region" evidence="1">
    <location>
        <begin position="666"/>
        <end position="693"/>
    </location>
</feature>
<feature type="coiled-coil region" evidence="1">
    <location>
        <begin position="243"/>
        <end position="270"/>
    </location>
</feature>
<feature type="coiled-coil region" evidence="1">
    <location>
        <begin position="347"/>
        <end position="374"/>
    </location>
</feature>
<evidence type="ECO:0000313" key="4">
    <source>
        <dbReference type="Proteomes" id="UP000663814"/>
    </source>
</evidence>
<comment type="caution">
    <text evidence="3">The sequence shown here is derived from an EMBL/GenBank/DDBJ whole genome shotgun (WGS) entry which is preliminary data.</text>
</comment>
<feature type="coiled-coil region" evidence="1">
    <location>
        <begin position="414"/>
        <end position="462"/>
    </location>
</feature>
<dbReference type="InterPro" id="IPR038729">
    <property type="entry name" value="Rad50/SbcC_AAA"/>
</dbReference>
<dbReference type="InterPro" id="IPR027417">
    <property type="entry name" value="P-loop_NTPase"/>
</dbReference>